<evidence type="ECO:0000313" key="2">
    <source>
        <dbReference type="EMBL" id="KCV67745.1"/>
    </source>
</evidence>
<protein>
    <submittedName>
        <fullName evidence="2">Uncharacterized protein</fullName>
    </submittedName>
</protein>
<organism evidence="2">
    <name type="scientific">Fonticula alba</name>
    <name type="common">Slime mold</name>
    <dbReference type="NCBI Taxonomy" id="691883"/>
    <lineage>
        <taxon>Eukaryota</taxon>
        <taxon>Rotosphaerida</taxon>
        <taxon>Fonticulaceae</taxon>
        <taxon>Fonticula</taxon>
    </lineage>
</organism>
<accession>A0A058Z0G0</accession>
<proteinExistence type="predicted"/>
<sequence length="808" mass="85145">MLTAHPPPGGSHLADLADIQIDIGNVPVLGDFLRQLYAQSAAHRTTPLPDWAINWTFLKTARAAIFRQAMVSLVSDLLAADLAALLAKHQLPMPGVPAARVSLLGDLPPPPPPPAGHPPDAIPLPAFLQMLLAAPPEQRPLPQDIHLIADALGGLADALGSTSSSAPLLARVQLALLAAGPGPILPPAAPPVDLPLTRPGEPLLLQPASGGLSARAAFLLQRGLLLLGRPTPETLLPAVEWWHAAARSLALDPAHAAGTSATFLREHGQRALARLNGQLKTTVGNLRRQARQVRSILPARLQTQLRVLDRLLARAQASGGAAALAHQLALLLTALDLARADDALSACHQCDLCRCAPANLVARDNAGPLALLPALCRRNHSWWRRFAQIPEEALVPHCDRLFHGLIQAQAAVARGQAATALQAGASDRPVAADAQRWACEAHAQSLSQQAGPPTLAWLLGVYLQSHRTHCAACAQVLGPDGQRQPSGTCGCPATTALILPLHQLELQFSRADSGSAAEADWIVAASDGPSSVGESHDTASWIVDAADSTYPPAGDASASDAPTGDAPASHGAAISWLSDSDPDDEEPVSMLASASVPDSNDGPLIASLKILRAFFQQLRDEQARSSADLFSSSTSMALFASQIAQHLPRRTAFPLASGQLVDALARLDEAIRHLDLSQVRLSRRASAGALSRQLSALSWLIFELDESTERMALFRASAEDLLRQAHGIHDELLRSCAPLTAAVTSLSKCPIEVVYSSGPVHEHFFQTVRSALDALDTGAHAPGPGRPTAPPTIEPDHGLTYEELYGEP</sequence>
<dbReference type="EMBL" id="KB932214">
    <property type="protein sequence ID" value="KCV67745.1"/>
    <property type="molecule type" value="Genomic_DNA"/>
</dbReference>
<keyword evidence="3" id="KW-1185">Reference proteome</keyword>
<gene>
    <name evidence="2" type="ORF">H696_05854</name>
</gene>
<dbReference type="GeneID" id="20530579"/>
<feature type="compositionally biased region" description="Pro residues" evidence="1">
    <location>
        <begin position="784"/>
        <end position="793"/>
    </location>
</feature>
<name>A0A058Z0G0_FONAL</name>
<feature type="region of interest" description="Disordered" evidence="1">
    <location>
        <begin position="777"/>
        <end position="808"/>
    </location>
</feature>
<dbReference type="AlphaFoldDB" id="A0A058Z0G0"/>
<evidence type="ECO:0000256" key="1">
    <source>
        <dbReference type="SAM" id="MobiDB-lite"/>
    </source>
</evidence>
<dbReference type="RefSeq" id="XP_009497929.1">
    <property type="nucleotide sequence ID" value="XM_009499654.1"/>
</dbReference>
<evidence type="ECO:0000313" key="3">
    <source>
        <dbReference type="Proteomes" id="UP000030693"/>
    </source>
</evidence>
<reference evidence="2" key="1">
    <citation type="submission" date="2013-04" db="EMBL/GenBank/DDBJ databases">
        <title>The Genome Sequence of Fonticula alba ATCC 38817.</title>
        <authorList>
            <consortium name="The Broad Institute Genomics Platform"/>
            <person name="Russ C."/>
            <person name="Cuomo C."/>
            <person name="Burger G."/>
            <person name="Gray M.W."/>
            <person name="Holland P.W.H."/>
            <person name="King N."/>
            <person name="Lang F.B.F."/>
            <person name="Roger A.J."/>
            <person name="Ruiz-Trillo I."/>
            <person name="Brown M."/>
            <person name="Walker B."/>
            <person name="Young S."/>
            <person name="Zeng Q."/>
            <person name="Gargeya S."/>
            <person name="Fitzgerald M."/>
            <person name="Haas B."/>
            <person name="Abouelleil A."/>
            <person name="Allen A.W."/>
            <person name="Alvarado L."/>
            <person name="Arachchi H.M."/>
            <person name="Berlin A.M."/>
            <person name="Chapman S.B."/>
            <person name="Gainer-Dewar J."/>
            <person name="Goldberg J."/>
            <person name="Griggs A."/>
            <person name="Gujja S."/>
            <person name="Hansen M."/>
            <person name="Howarth C."/>
            <person name="Imamovic A."/>
            <person name="Ireland A."/>
            <person name="Larimer J."/>
            <person name="McCowan C."/>
            <person name="Murphy C."/>
            <person name="Pearson M."/>
            <person name="Poon T.W."/>
            <person name="Priest M."/>
            <person name="Roberts A."/>
            <person name="Saif S."/>
            <person name="Shea T."/>
            <person name="Sisk P."/>
            <person name="Sykes S."/>
            <person name="Wortman J."/>
            <person name="Nusbaum C."/>
            <person name="Birren B."/>
        </authorList>
    </citation>
    <scope>NUCLEOTIDE SEQUENCE [LARGE SCALE GENOMIC DNA]</scope>
    <source>
        <strain evidence="2">ATCC 38817</strain>
    </source>
</reference>
<dbReference type="Proteomes" id="UP000030693">
    <property type="component" value="Unassembled WGS sequence"/>
</dbReference>
<feature type="compositionally biased region" description="Low complexity" evidence="1">
    <location>
        <begin position="551"/>
        <end position="569"/>
    </location>
</feature>
<feature type="region of interest" description="Disordered" evidence="1">
    <location>
        <begin position="551"/>
        <end position="596"/>
    </location>
</feature>